<dbReference type="RefSeq" id="WP_054735255.1">
    <property type="nucleotide sequence ID" value="NZ_CP009430.1"/>
</dbReference>
<evidence type="ECO:0000313" key="1">
    <source>
        <dbReference type="EMBL" id="AMU92811.1"/>
    </source>
</evidence>
<proteinExistence type="predicted"/>
<protein>
    <submittedName>
        <fullName evidence="1">Uncharacterized protein</fullName>
    </submittedName>
</protein>
<dbReference type="Proteomes" id="UP000076088">
    <property type="component" value="Plasmid unnamed1"/>
</dbReference>
<keyword evidence="2" id="KW-1185">Reference proteome</keyword>
<name>A0AAC9AZB5_SPHMC</name>
<evidence type="ECO:0000313" key="2">
    <source>
        <dbReference type="Proteomes" id="UP000076088"/>
    </source>
</evidence>
<dbReference type="EMBL" id="CP013345">
    <property type="protein sequence ID" value="AMU92811.1"/>
    <property type="molecule type" value="Genomic_DNA"/>
</dbReference>
<keyword evidence="1" id="KW-0614">Plasmid</keyword>
<dbReference type="KEGG" id="smaz:LH19_27650"/>
<sequence length="100" mass="10882">MSRHNLTPIPDQTDVVAVAIGWDRPLQTFFAQVFTRTEAEPDEGEATLWVGGEPGELLEPEAAIALVAPFAQIPDDLASRLRAERDVGARQADGHCQAEM</sequence>
<accession>A0AAC9AZB5</accession>
<reference evidence="1 2" key="2">
    <citation type="journal article" date="2016" name="Genome Announc.">
        <title>Complete Genome Sequence of Sphingopyxis macrogoltabida Strain 203N (NBRC 111659), a Polyethylene Glycol Degrader.</title>
        <authorList>
            <person name="Ohtsubo Y."/>
            <person name="Nonoyama S."/>
            <person name="Nagata Y."/>
            <person name="Numata M."/>
            <person name="Tsuchikane K."/>
            <person name="Hosoyama A."/>
            <person name="Yamazoe A."/>
            <person name="Tsuda M."/>
            <person name="Fujita N."/>
            <person name="Kawai F."/>
        </authorList>
    </citation>
    <scope>NUCLEOTIDE SEQUENCE [LARGE SCALE GENOMIC DNA]</scope>
    <source>
        <strain evidence="1 2">203N</strain>
    </source>
</reference>
<dbReference type="AlphaFoldDB" id="A0AAC9AZB5"/>
<organism evidence="1 2">
    <name type="scientific">Sphingopyxis macrogoltabida</name>
    <name type="common">Sphingomonas macrogoltabidus</name>
    <dbReference type="NCBI Taxonomy" id="33050"/>
    <lineage>
        <taxon>Bacteria</taxon>
        <taxon>Pseudomonadati</taxon>
        <taxon>Pseudomonadota</taxon>
        <taxon>Alphaproteobacteria</taxon>
        <taxon>Sphingomonadales</taxon>
        <taxon>Sphingomonadaceae</taxon>
        <taxon>Sphingopyxis</taxon>
    </lineage>
</organism>
<gene>
    <name evidence="1" type="ORF">ATM17_31625</name>
</gene>
<geneLocation type="plasmid" evidence="1 2">
    <name>unnamed1</name>
</geneLocation>
<reference evidence="2" key="1">
    <citation type="submission" date="2015-11" db="EMBL/GenBank/DDBJ databases">
        <title>Complete genome sequence of a polyethylene-glycol degrader Sphingopyxis macrogoltabida 203N (NBRC 111659).</title>
        <authorList>
            <person name="Yoshiyuki O."/>
            <person name="Shouta N."/>
            <person name="Nagata Y."/>
            <person name="Numata M."/>
            <person name="Tsuchikane K."/>
            <person name="Hosoyama A."/>
            <person name="Yamazoe A."/>
            <person name="Tsuda M."/>
            <person name="Fujita N."/>
            <person name="Kawai F."/>
        </authorList>
    </citation>
    <scope>NUCLEOTIDE SEQUENCE [LARGE SCALE GENOMIC DNA]</scope>
    <source>
        <strain evidence="2">203N</strain>
        <plasmid evidence="2">unnamed1</plasmid>
    </source>
</reference>